<evidence type="ECO:0000256" key="1">
    <source>
        <dbReference type="ARBA" id="ARBA00022692"/>
    </source>
</evidence>
<dbReference type="VEuPathDB" id="FungiDB:PV09_07105"/>
<dbReference type="PANTHER" id="PTHR44653">
    <property type="entry name" value="DNAJ HOMOLOG SUBFAMILY C MEMBER 1"/>
    <property type="match status" value="1"/>
</dbReference>
<dbReference type="RefSeq" id="XP_016211200.1">
    <property type="nucleotide sequence ID" value="XM_016360828.1"/>
</dbReference>
<proteinExistence type="predicted"/>
<evidence type="ECO:0000313" key="8">
    <source>
        <dbReference type="EMBL" id="KIW01331.1"/>
    </source>
</evidence>
<dbReference type="AlphaFoldDB" id="A0A0D1XGK0"/>
<evidence type="ECO:0000256" key="6">
    <source>
        <dbReference type="SAM" id="MobiDB-lite"/>
    </source>
</evidence>
<dbReference type="HOGENOM" id="CLU_1023789_0_0_1"/>
<evidence type="ECO:0000313" key="9">
    <source>
        <dbReference type="Proteomes" id="UP000053259"/>
    </source>
</evidence>
<feature type="transmembrane region" description="Helical" evidence="7">
    <location>
        <begin position="35"/>
        <end position="54"/>
    </location>
</feature>
<feature type="region of interest" description="Disordered" evidence="6">
    <location>
        <begin position="105"/>
        <end position="141"/>
    </location>
</feature>
<evidence type="ECO:0000256" key="4">
    <source>
        <dbReference type="ARBA" id="ARBA00023136"/>
    </source>
</evidence>
<gene>
    <name evidence="8" type="ORF">PV09_07105</name>
</gene>
<reference evidence="8 9" key="1">
    <citation type="submission" date="2015-01" db="EMBL/GenBank/DDBJ databases">
        <title>The Genome Sequence of Ochroconis gallopava CBS43764.</title>
        <authorList>
            <consortium name="The Broad Institute Genomics Platform"/>
            <person name="Cuomo C."/>
            <person name="de Hoog S."/>
            <person name="Gorbushina A."/>
            <person name="Stielow B."/>
            <person name="Teixiera M."/>
            <person name="Abouelleil A."/>
            <person name="Chapman S.B."/>
            <person name="Priest M."/>
            <person name="Young S.K."/>
            <person name="Wortman J."/>
            <person name="Nusbaum C."/>
            <person name="Birren B."/>
        </authorList>
    </citation>
    <scope>NUCLEOTIDE SEQUENCE [LARGE SCALE GENOMIC DNA]</scope>
    <source>
        <strain evidence="8 9">CBS 43764</strain>
    </source>
</reference>
<feature type="compositionally biased region" description="Polar residues" evidence="6">
    <location>
        <begin position="105"/>
        <end position="116"/>
    </location>
</feature>
<feature type="compositionally biased region" description="Basic and acidic residues" evidence="6">
    <location>
        <begin position="121"/>
        <end position="141"/>
    </location>
</feature>
<evidence type="ECO:0000256" key="2">
    <source>
        <dbReference type="ARBA" id="ARBA00022729"/>
    </source>
</evidence>
<dbReference type="OrthoDB" id="413400at2759"/>
<protein>
    <submittedName>
        <fullName evidence="8">Uncharacterized protein</fullName>
    </submittedName>
</protein>
<sequence length="272" mass="30813">MRGEGRDRYDYFLKNGFPKWRGTGYYYSRYRPGTGTVLVGLFVMMGGVAHYAALQLSHKRHKDFVERYIKHARKMAWGDSTGIAGIPGASNSPNGTTGFESLATQQQEDGQAQNWNRKQRRLQEKENKKLKKDPKAVKNAREKGISTPVDAELISGPVGTKKRVIAENGKVLIVDSVGNVYVEEQTEEGDTIELLLDIDAIEKPTVYDTVLFRLPAFVYRKTIGRFLRPHEAVLEQLTRDEHETIEDAALDCATSINANEESERRKPKVRRK</sequence>
<name>A0A0D1XGK0_9PEZI</name>
<keyword evidence="4 7" id="KW-0472">Membrane</keyword>
<evidence type="ECO:0000256" key="3">
    <source>
        <dbReference type="ARBA" id="ARBA00022989"/>
    </source>
</evidence>
<evidence type="ECO:0000256" key="5">
    <source>
        <dbReference type="ARBA" id="ARBA00037847"/>
    </source>
</evidence>
<dbReference type="EMBL" id="KN847555">
    <property type="protein sequence ID" value="KIW01331.1"/>
    <property type="molecule type" value="Genomic_DNA"/>
</dbReference>
<keyword evidence="3 7" id="KW-1133">Transmembrane helix</keyword>
<dbReference type="InterPro" id="IPR052606">
    <property type="entry name" value="DnaJ_domain_protein"/>
</dbReference>
<keyword evidence="1 7" id="KW-0812">Transmembrane</keyword>
<keyword evidence="2" id="KW-0732">Signal</keyword>
<evidence type="ECO:0000256" key="7">
    <source>
        <dbReference type="SAM" id="Phobius"/>
    </source>
</evidence>
<dbReference type="GeneID" id="27315078"/>
<dbReference type="PANTHER" id="PTHR44653:SF2">
    <property type="entry name" value="DNAJ HOMOLOG SUBFAMILY C MEMBER 1"/>
    <property type="match status" value="1"/>
</dbReference>
<comment type="subcellular location">
    <subcellularLocation>
        <location evidence="5">Endomembrane system</location>
        <topology evidence="5">Single-pass membrane protein</topology>
    </subcellularLocation>
</comment>
<organism evidence="8 9">
    <name type="scientific">Verruconis gallopava</name>
    <dbReference type="NCBI Taxonomy" id="253628"/>
    <lineage>
        <taxon>Eukaryota</taxon>
        <taxon>Fungi</taxon>
        <taxon>Dikarya</taxon>
        <taxon>Ascomycota</taxon>
        <taxon>Pezizomycotina</taxon>
        <taxon>Dothideomycetes</taxon>
        <taxon>Pleosporomycetidae</taxon>
        <taxon>Venturiales</taxon>
        <taxon>Sympoventuriaceae</taxon>
        <taxon>Verruconis</taxon>
    </lineage>
</organism>
<accession>A0A0D1XGK0</accession>
<keyword evidence="9" id="KW-1185">Reference proteome</keyword>
<dbReference type="Proteomes" id="UP000053259">
    <property type="component" value="Unassembled WGS sequence"/>
</dbReference>
<dbReference type="GO" id="GO:0012505">
    <property type="term" value="C:endomembrane system"/>
    <property type="evidence" value="ECO:0007669"/>
    <property type="project" value="UniProtKB-SubCell"/>
</dbReference>